<sequence>MIYTFSRTFYSILTGKFKKNGFKNLHTGTSKDISKSISDNEDFSSPVWRKSVFLGFCVFIVYKMDQWYASLHEEKGFFTRFFEHFMINEEEYTRLHINKLKESSEAIKKYMHHRDIKRESIYKLKYPELLDPENTYVESKLKTDVS</sequence>
<evidence type="ECO:0000313" key="2">
    <source>
        <dbReference type="Proteomes" id="UP000053447"/>
    </source>
</evidence>
<dbReference type="AlphaFoldDB" id="A0A0W4ZET3"/>
<protein>
    <submittedName>
        <fullName evidence="1">Uncharacterized protein</fullName>
    </submittedName>
</protein>
<dbReference type="VEuPathDB" id="FungiDB:T551_03288"/>
<dbReference type="STRING" id="1408657.A0A0W4ZET3"/>
<dbReference type="Proteomes" id="UP000053447">
    <property type="component" value="Unassembled WGS sequence"/>
</dbReference>
<dbReference type="EMBL" id="LFWA01000016">
    <property type="protein sequence ID" value="KTW26826.1"/>
    <property type="molecule type" value="Genomic_DNA"/>
</dbReference>
<gene>
    <name evidence="1" type="ORF">T551_03288</name>
</gene>
<comment type="caution">
    <text evidence="1">The sequence shown here is derived from an EMBL/GenBank/DDBJ whole genome shotgun (WGS) entry which is preliminary data.</text>
</comment>
<proteinExistence type="predicted"/>
<reference evidence="2" key="1">
    <citation type="journal article" date="2016" name="Nat. Commun.">
        <title>Genome analysis of three Pneumocystis species reveals adaptation mechanisms to life exclusively in mammalian hosts.</title>
        <authorList>
            <person name="Ma L."/>
            <person name="Chen Z."/>
            <person name="Huang D.W."/>
            <person name="Kutty G."/>
            <person name="Ishihara M."/>
            <person name="Wang H."/>
            <person name="Abouelleil A."/>
            <person name="Bishop L."/>
            <person name="Davey E."/>
            <person name="Deng R."/>
            <person name="Deng X."/>
            <person name="Fan L."/>
            <person name="Fantoni G."/>
            <person name="Fitzgerald M."/>
            <person name="Gogineni E."/>
            <person name="Goldberg J.M."/>
            <person name="Handley G."/>
            <person name="Hu X."/>
            <person name="Huber C."/>
            <person name="Jiao X."/>
            <person name="Jones K."/>
            <person name="Levin J.Z."/>
            <person name="Liu Y."/>
            <person name="Macdonald P."/>
            <person name="Melnikov A."/>
            <person name="Raley C."/>
            <person name="Sassi M."/>
            <person name="Sherman B.T."/>
            <person name="Song X."/>
            <person name="Sykes S."/>
            <person name="Tran B."/>
            <person name="Walsh L."/>
            <person name="Xia Y."/>
            <person name="Yang J."/>
            <person name="Young S."/>
            <person name="Zeng Q."/>
            <person name="Zheng X."/>
            <person name="Stephens R."/>
            <person name="Nusbaum C."/>
            <person name="Birren B.W."/>
            <person name="Azadi P."/>
            <person name="Lempicki R.A."/>
            <person name="Cuomo C.A."/>
            <person name="Kovacs J.A."/>
        </authorList>
    </citation>
    <scope>NUCLEOTIDE SEQUENCE [LARGE SCALE GENOMIC DNA]</scope>
    <source>
        <strain evidence="2">RU7</strain>
    </source>
</reference>
<dbReference type="RefSeq" id="XP_018228157.1">
    <property type="nucleotide sequence ID" value="XM_018375551.1"/>
</dbReference>
<organism evidence="1 2">
    <name type="scientific">Pneumocystis jirovecii (strain RU7)</name>
    <name type="common">Human pneumocystis pneumonia agent</name>
    <dbReference type="NCBI Taxonomy" id="1408657"/>
    <lineage>
        <taxon>Eukaryota</taxon>
        <taxon>Fungi</taxon>
        <taxon>Dikarya</taxon>
        <taxon>Ascomycota</taxon>
        <taxon>Taphrinomycotina</taxon>
        <taxon>Pneumocystomycetes</taxon>
        <taxon>Pneumocystaceae</taxon>
        <taxon>Pneumocystis</taxon>
    </lineage>
</organism>
<dbReference type="OrthoDB" id="5381078at2759"/>
<evidence type="ECO:0000313" key="1">
    <source>
        <dbReference type="EMBL" id="KTW26826.1"/>
    </source>
</evidence>
<accession>A0A0W4ZET3</accession>
<dbReference type="GeneID" id="28941806"/>
<name>A0A0W4ZET3_PNEJ7</name>
<keyword evidence="2" id="KW-1185">Reference proteome</keyword>